<reference evidence="2 3" key="1">
    <citation type="submission" date="2015-07" db="EMBL/GenBank/DDBJ databases">
        <authorList>
            <person name="Kim K.M."/>
        </authorList>
    </citation>
    <scope>NUCLEOTIDE SEQUENCE [LARGE SCALE GENOMIC DNA]</scope>
    <source>
        <strain evidence="2 3">KCTC 12363</strain>
    </source>
</reference>
<feature type="transmembrane region" description="Helical" evidence="1">
    <location>
        <begin position="12"/>
        <end position="39"/>
    </location>
</feature>
<name>A0A0H4PHA2_9BACT</name>
<keyword evidence="1" id="KW-0812">Transmembrane</keyword>
<dbReference type="OrthoDB" id="828279at2"/>
<protein>
    <submittedName>
        <fullName evidence="2">Uncharacterized protein</fullName>
    </submittedName>
</protein>
<keyword evidence="1" id="KW-1133">Transmembrane helix</keyword>
<evidence type="ECO:0000256" key="1">
    <source>
        <dbReference type="SAM" id="Phobius"/>
    </source>
</evidence>
<sequence>MTTDRNIQIGTTIGVAIGIAIGIAIGLSIGITMLGILKVDMNSQLTFWISTGMAVGGGISLVRYVLKMSGKT</sequence>
<dbReference type="RefSeq" id="WP_048643644.1">
    <property type="nucleotide sequence ID" value="NZ_CAXBGM010000007.1"/>
</dbReference>
<keyword evidence="1" id="KW-0472">Membrane</keyword>
<dbReference type="AlphaFoldDB" id="A0A0H4PHA2"/>
<evidence type="ECO:0000313" key="3">
    <source>
        <dbReference type="Proteomes" id="UP000036520"/>
    </source>
</evidence>
<feature type="transmembrane region" description="Helical" evidence="1">
    <location>
        <begin position="45"/>
        <end position="66"/>
    </location>
</feature>
<keyword evidence="3" id="KW-1185">Reference proteome</keyword>
<accession>A0A0H4PHA2</accession>
<dbReference type="EMBL" id="CP012040">
    <property type="protein sequence ID" value="AKP53549.1"/>
    <property type="molecule type" value="Genomic_DNA"/>
</dbReference>
<dbReference type="Proteomes" id="UP000036520">
    <property type="component" value="Chromosome"/>
</dbReference>
<dbReference type="KEGG" id="camu:CA2015_4200"/>
<organism evidence="2 3">
    <name type="scientific">Cyclobacterium amurskyense</name>
    <dbReference type="NCBI Taxonomy" id="320787"/>
    <lineage>
        <taxon>Bacteria</taxon>
        <taxon>Pseudomonadati</taxon>
        <taxon>Bacteroidota</taxon>
        <taxon>Cytophagia</taxon>
        <taxon>Cytophagales</taxon>
        <taxon>Cyclobacteriaceae</taxon>
        <taxon>Cyclobacterium</taxon>
    </lineage>
</organism>
<gene>
    <name evidence="2" type="ORF">CA2015_4200</name>
</gene>
<evidence type="ECO:0000313" key="2">
    <source>
        <dbReference type="EMBL" id="AKP53549.1"/>
    </source>
</evidence>
<proteinExistence type="predicted"/>